<dbReference type="InterPro" id="IPR033753">
    <property type="entry name" value="GCV_H/Fam206"/>
</dbReference>
<dbReference type="VEuPathDB" id="AmoebaDB:KM1_022730"/>
<dbReference type="InterPro" id="IPR039169">
    <property type="entry name" value="Abitram"/>
</dbReference>
<organism evidence="4 5">
    <name type="scientific">Entamoeba histolytica</name>
    <dbReference type="NCBI Taxonomy" id="5759"/>
    <lineage>
        <taxon>Eukaryota</taxon>
        <taxon>Amoebozoa</taxon>
        <taxon>Evosea</taxon>
        <taxon>Archamoebae</taxon>
        <taxon>Mastigamoebida</taxon>
        <taxon>Entamoebidae</taxon>
        <taxon>Entamoeba</taxon>
    </lineage>
</organism>
<evidence type="ECO:0000256" key="3">
    <source>
        <dbReference type="ARBA" id="ARBA00030463"/>
    </source>
</evidence>
<gene>
    <name evidence="4" type="ORF">CL6EHI_138450</name>
</gene>
<dbReference type="OMA" id="GKACEDH"/>
<evidence type="ECO:0000313" key="4">
    <source>
        <dbReference type="EMBL" id="GAT95885.1"/>
    </source>
</evidence>
<proteinExistence type="inferred from homology"/>
<protein>
    <recommendedName>
        <fullName evidence="2">Protein Abitram</fullName>
    </recommendedName>
    <alternativeName>
        <fullName evidence="3">Actin-binding transcription modulator</fullName>
    </alternativeName>
</protein>
<dbReference type="EMBL" id="BDEQ01000001">
    <property type="protein sequence ID" value="GAT95885.1"/>
    <property type="molecule type" value="Genomic_DNA"/>
</dbReference>
<dbReference type="Gene3D" id="2.40.50.100">
    <property type="match status" value="1"/>
</dbReference>
<accession>A0A5K1UID4</accession>
<dbReference type="Pfam" id="PF01597">
    <property type="entry name" value="GCV_H"/>
    <property type="match status" value="1"/>
</dbReference>
<evidence type="ECO:0000256" key="1">
    <source>
        <dbReference type="ARBA" id="ARBA00010764"/>
    </source>
</evidence>
<comment type="caution">
    <text evidence="4">The sequence shown here is derived from an EMBL/GenBank/DDBJ whole genome shotgun (WGS) entry which is preliminary data.</text>
</comment>
<sequence length="187" mass="21384">MEEDSKEKEQLKFPNFLQRYTTQYYVPNIDDHQYYDQYMFDHSNGLVIMGIAQCHPACKAKEISIQIVVDQGNNRPVKGKHKTNAIKLKSKTVIVKITADGVEYPIYAGCSGKLIELNEELLKNPSLIKNESEGKGFIAIIQRSTTGKVDEIKAMNLKDYCMLRNIEVPKYIPLPVANEEYDIDDYS</sequence>
<dbReference type="SUPFAM" id="SSF51230">
    <property type="entry name" value="Single hybrid motif"/>
    <property type="match status" value="1"/>
</dbReference>
<dbReference type="InterPro" id="IPR011053">
    <property type="entry name" value="Single_hybrid_motif"/>
</dbReference>
<dbReference type="VEuPathDB" id="AmoebaDB:EHI8A_010630"/>
<dbReference type="VEuPathDB" id="AmoebaDB:EHI7A_013730"/>
<dbReference type="Proteomes" id="UP000078387">
    <property type="component" value="Unassembled WGS sequence"/>
</dbReference>
<reference evidence="4 5" key="1">
    <citation type="submission" date="2016-05" db="EMBL/GenBank/DDBJ databases">
        <title>First whole genome sequencing of Entamoeba histolytica HM1:IMSS-clone-6.</title>
        <authorList>
            <person name="Mukherjee Avik.K."/>
            <person name="Izumyama S."/>
            <person name="Nakada-Tsukui K."/>
            <person name="Nozaki T."/>
        </authorList>
    </citation>
    <scope>NUCLEOTIDE SEQUENCE [LARGE SCALE GENOMIC DNA]</scope>
    <source>
        <strain evidence="4 5">HM1:IMSS clone 6</strain>
    </source>
</reference>
<dbReference type="PANTHER" id="PTHR13651">
    <property type="entry name" value="PROTEIN ABITRAM"/>
    <property type="match status" value="1"/>
</dbReference>
<comment type="similarity">
    <text evidence="1">Belongs to the ABITRAM family.</text>
</comment>
<dbReference type="GO" id="GO:0005634">
    <property type="term" value="C:nucleus"/>
    <property type="evidence" value="ECO:0007669"/>
    <property type="project" value="TreeGrafter"/>
</dbReference>
<evidence type="ECO:0000313" key="5">
    <source>
        <dbReference type="Proteomes" id="UP000078387"/>
    </source>
</evidence>
<dbReference type="VEuPathDB" id="AmoebaDB:EHI_138450"/>
<dbReference type="AlphaFoldDB" id="A0A5K1UID4"/>
<evidence type="ECO:0000256" key="2">
    <source>
        <dbReference type="ARBA" id="ARBA00019325"/>
    </source>
</evidence>
<name>A0A5K1UID4_ENTHI</name>
<dbReference type="VEuPathDB" id="AmoebaDB:EHI5A_028750"/>
<dbReference type="PANTHER" id="PTHR13651:SF0">
    <property type="entry name" value="PROTEIN ABITRAM"/>
    <property type="match status" value="1"/>
</dbReference>